<keyword evidence="1" id="KW-0812">Transmembrane</keyword>
<gene>
    <name evidence="2" type="ORF">V5O48_010850</name>
</gene>
<dbReference type="EMBL" id="JBAHYK010000819">
    <property type="protein sequence ID" value="KAL0571118.1"/>
    <property type="molecule type" value="Genomic_DNA"/>
</dbReference>
<feature type="transmembrane region" description="Helical" evidence="1">
    <location>
        <begin position="6"/>
        <end position="27"/>
    </location>
</feature>
<keyword evidence="3" id="KW-1185">Reference proteome</keyword>
<evidence type="ECO:0000256" key="1">
    <source>
        <dbReference type="SAM" id="Phobius"/>
    </source>
</evidence>
<dbReference type="Pfam" id="PF12271">
    <property type="entry name" value="Chs7"/>
    <property type="match status" value="1"/>
</dbReference>
<feature type="transmembrane region" description="Helical" evidence="1">
    <location>
        <begin position="80"/>
        <end position="100"/>
    </location>
</feature>
<keyword evidence="1" id="KW-0472">Membrane</keyword>
<evidence type="ECO:0008006" key="4">
    <source>
        <dbReference type="Google" id="ProtNLM"/>
    </source>
</evidence>
<feature type="transmembrane region" description="Helical" evidence="1">
    <location>
        <begin position="112"/>
        <end position="133"/>
    </location>
</feature>
<proteinExistence type="predicted"/>
<evidence type="ECO:0000313" key="2">
    <source>
        <dbReference type="EMBL" id="KAL0571118.1"/>
    </source>
</evidence>
<dbReference type="PANTHER" id="PTHR35329:SF1">
    <property type="entry name" value="CHITIN SYNTHASE EXPORT CHAPERONE"/>
    <property type="match status" value="1"/>
</dbReference>
<keyword evidence="1" id="KW-1133">Transmembrane helix</keyword>
<feature type="transmembrane region" description="Helical" evidence="1">
    <location>
        <begin position="47"/>
        <end position="74"/>
    </location>
</feature>
<dbReference type="InterPro" id="IPR022057">
    <property type="entry name" value="Chs7"/>
</dbReference>
<sequence>MASVIPYIVLSVIFFAGTTYVALDVGLGITDTLGPTSNPSELRSIALFVLTSIWPAVAALIYFGLMTYIVLGVLNETRPMWFYILAAGLFVLGQLAWFLLGKVICRGTGAKIDGSFIATILETAAMIVLYFAWRSITEATDIHTITTLMSATEEIKPNINELAAPKPPDACSCEVLNGCSIPVDLLLLSSDGKIIGTHRQNLRVFAERFPIALVSHNSVFKLPETATILLLSLAFTHNSKTPDISSLNIDQLILLAETAQKYGNQFALMACRRVFPRTAPKSSQDALKIVKFKAKISDLDNDLDDIVRQTMKIPIMDAIKVFGQEKNGFCVWVQYQQTWLNNMEKFRVADAGHRQKKYKVHPSDYQGRSDIACKYLSSVVGALEPVLKVLEIKSLDSKRH</sequence>
<dbReference type="Proteomes" id="UP001465976">
    <property type="component" value="Unassembled WGS sequence"/>
</dbReference>
<name>A0ABR3F797_9AGAR</name>
<comment type="caution">
    <text evidence="2">The sequence shown here is derived from an EMBL/GenBank/DDBJ whole genome shotgun (WGS) entry which is preliminary data.</text>
</comment>
<evidence type="ECO:0000313" key="3">
    <source>
        <dbReference type="Proteomes" id="UP001465976"/>
    </source>
</evidence>
<accession>A0ABR3F797</accession>
<protein>
    <recommendedName>
        <fullName evidence="4">Chitin synthase export chaperone</fullName>
    </recommendedName>
</protein>
<dbReference type="PANTHER" id="PTHR35329">
    <property type="entry name" value="CHITIN SYNTHASE EXPORT CHAPERONE"/>
    <property type="match status" value="1"/>
</dbReference>
<reference evidence="2 3" key="1">
    <citation type="submission" date="2024-02" db="EMBL/GenBank/DDBJ databases">
        <title>A draft genome for the cacao thread blight pathogen Marasmius crinis-equi.</title>
        <authorList>
            <person name="Cohen S.P."/>
            <person name="Baruah I.K."/>
            <person name="Amoako-Attah I."/>
            <person name="Bukari Y."/>
            <person name="Meinhardt L.W."/>
            <person name="Bailey B.A."/>
        </authorList>
    </citation>
    <scope>NUCLEOTIDE SEQUENCE [LARGE SCALE GENOMIC DNA]</scope>
    <source>
        <strain evidence="2 3">GH-76</strain>
    </source>
</reference>
<organism evidence="2 3">
    <name type="scientific">Marasmius crinis-equi</name>
    <dbReference type="NCBI Taxonomy" id="585013"/>
    <lineage>
        <taxon>Eukaryota</taxon>
        <taxon>Fungi</taxon>
        <taxon>Dikarya</taxon>
        <taxon>Basidiomycota</taxon>
        <taxon>Agaricomycotina</taxon>
        <taxon>Agaricomycetes</taxon>
        <taxon>Agaricomycetidae</taxon>
        <taxon>Agaricales</taxon>
        <taxon>Marasmiineae</taxon>
        <taxon>Marasmiaceae</taxon>
        <taxon>Marasmius</taxon>
    </lineage>
</organism>